<gene>
    <name evidence="12" type="ORF">SAMN05421770_10226</name>
</gene>
<evidence type="ECO:0000259" key="10">
    <source>
        <dbReference type="PROSITE" id="PS51160"/>
    </source>
</evidence>
<dbReference type="InterPro" id="IPR036046">
    <property type="entry name" value="Acylphosphatase-like_dom_sf"/>
</dbReference>
<dbReference type="InterPro" id="IPR011125">
    <property type="entry name" value="Znf_HypF"/>
</dbReference>
<evidence type="ECO:0000256" key="1">
    <source>
        <dbReference type="ARBA" id="ARBA00004711"/>
    </source>
</evidence>
<dbReference type="PROSITE" id="PS00150">
    <property type="entry name" value="ACYLPHOSPHATASE_1"/>
    <property type="match status" value="1"/>
</dbReference>
<feature type="active site" evidence="9">
    <location>
        <position position="26"/>
    </location>
</feature>
<comment type="pathway">
    <text evidence="1">Protein modification; [NiFe] hydrogenase maturation.</text>
</comment>
<evidence type="ECO:0000256" key="3">
    <source>
        <dbReference type="ARBA" id="ARBA00022598"/>
    </source>
</evidence>
<dbReference type="Pfam" id="PF01300">
    <property type="entry name" value="Sua5_yciO_yrdC"/>
    <property type="match status" value="1"/>
</dbReference>
<dbReference type="PROSITE" id="PS51163">
    <property type="entry name" value="YRDC"/>
    <property type="match status" value="1"/>
</dbReference>
<dbReference type="RefSeq" id="WP_217897016.1">
    <property type="nucleotide sequence ID" value="NZ_FZOU01000002.1"/>
</dbReference>
<comment type="similarity">
    <text evidence="2 8">Belongs to the carbamoyltransferase HypF family.</text>
</comment>
<dbReference type="UniPathway" id="UPA00335"/>
<evidence type="ECO:0000256" key="7">
    <source>
        <dbReference type="ARBA" id="ARBA00048220"/>
    </source>
</evidence>
<evidence type="ECO:0000256" key="4">
    <source>
        <dbReference type="ARBA" id="ARBA00022723"/>
    </source>
</evidence>
<reference evidence="12 13" key="1">
    <citation type="submission" date="2017-06" db="EMBL/GenBank/DDBJ databases">
        <authorList>
            <person name="Kim H.J."/>
            <person name="Triplett B.A."/>
        </authorList>
    </citation>
    <scope>NUCLEOTIDE SEQUENCE [LARGE SCALE GENOMIC DNA]</scope>
    <source>
        <strain evidence="12 13">DSM 18704</strain>
    </source>
</reference>
<dbReference type="InterPro" id="IPR055128">
    <property type="entry name" value="HypF_C_2"/>
</dbReference>
<dbReference type="NCBIfam" id="TIGR00143">
    <property type="entry name" value="hypF"/>
    <property type="match status" value="1"/>
</dbReference>
<organism evidence="12 13">
    <name type="scientific">Granulicella rosea</name>
    <dbReference type="NCBI Taxonomy" id="474952"/>
    <lineage>
        <taxon>Bacteria</taxon>
        <taxon>Pseudomonadati</taxon>
        <taxon>Acidobacteriota</taxon>
        <taxon>Terriglobia</taxon>
        <taxon>Terriglobales</taxon>
        <taxon>Acidobacteriaceae</taxon>
        <taxon>Granulicella</taxon>
    </lineage>
</organism>
<protein>
    <recommendedName>
        <fullName evidence="8">Carbamoyltransferase</fullName>
        <ecNumber evidence="8">6.2.-.-</ecNumber>
    </recommendedName>
</protein>
<dbReference type="Proteomes" id="UP000198356">
    <property type="component" value="Unassembled WGS sequence"/>
</dbReference>
<keyword evidence="6" id="KW-0862">Zinc</keyword>
<evidence type="ECO:0000256" key="6">
    <source>
        <dbReference type="ARBA" id="ARBA00022833"/>
    </source>
</evidence>
<dbReference type="InterPro" id="IPR051060">
    <property type="entry name" value="Carbamoyltrans_HypF-like"/>
</dbReference>
<dbReference type="InterPro" id="IPR001792">
    <property type="entry name" value="Acylphosphatase-like_dom"/>
</dbReference>
<dbReference type="SUPFAM" id="SSF55821">
    <property type="entry name" value="YrdC/RibB"/>
    <property type="match status" value="1"/>
</dbReference>
<keyword evidence="5" id="KW-0863">Zinc-finger</keyword>
<dbReference type="GO" id="GO:0051604">
    <property type="term" value="P:protein maturation"/>
    <property type="evidence" value="ECO:0007669"/>
    <property type="project" value="TreeGrafter"/>
</dbReference>
<keyword evidence="12" id="KW-0808">Transferase</keyword>
<proteinExistence type="inferred from homology"/>
<evidence type="ECO:0000259" key="11">
    <source>
        <dbReference type="PROSITE" id="PS51163"/>
    </source>
</evidence>
<dbReference type="PROSITE" id="PS51160">
    <property type="entry name" value="ACYLPHOSPHATASE_3"/>
    <property type="match status" value="1"/>
</dbReference>
<dbReference type="Pfam" id="PF17788">
    <property type="entry name" value="HypF_C"/>
    <property type="match status" value="1"/>
</dbReference>
<feature type="domain" description="Acylphosphatase-like" evidence="10">
    <location>
        <begin position="11"/>
        <end position="97"/>
    </location>
</feature>
<dbReference type="EMBL" id="FZOU01000002">
    <property type="protein sequence ID" value="SNS71067.1"/>
    <property type="molecule type" value="Genomic_DNA"/>
</dbReference>
<dbReference type="Gene3D" id="3.30.110.120">
    <property type="match status" value="1"/>
</dbReference>
<dbReference type="InterPro" id="IPR004421">
    <property type="entry name" value="Carbamoyltransferase_HypF"/>
</dbReference>
<evidence type="ECO:0000256" key="8">
    <source>
        <dbReference type="PIRNR" id="PIRNR006256"/>
    </source>
</evidence>
<comment type="catalytic activity">
    <reaction evidence="7">
        <text>C-terminal L-cysteinyl-[HypE protein] + carbamoyl phosphate + ATP + H2O = C-terminal S-carboxamide-L-cysteinyl-[HypE protein] + AMP + phosphate + diphosphate + H(+)</text>
        <dbReference type="Rhea" id="RHEA:55636"/>
        <dbReference type="Rhea" id="RHEA-COMP:14247"/>
        <dbReference type="Rhea" id="RHEA-COMP:14392"/>
        <dbReference type="ChEBI" id="CHEBI:15377"/>
        <dbReference type="ChEBI" id="CHEBI:15378"/>
        <dbReference type="ChEBI" id="CHEBI:30616"/>
        <dbReference type="ChEBI" id="CHEBI:33019"/>
        <dbReference type="ChEBI" id="CHEBI:43474"/>
        <dbReference type="ChEBI" id="CHEBI:58228"/>
        <dbReference type="ChEBI" id="CHEBI:76913"/>
        <dbReference type="ChEBI" id="CHEBI:139126"/>
        <dbReference type="ChEBI" id="CHEBI:456215"/>
    </reaction>
</comment>
<dbReference type="Pfam" id="PF22521">
    <property type="entry name" value="HypF_C_2"/>
    <property type="match status" value="1"/>
</dbReference>
<evidence type="ECO:0000313" key="12">
    <source>
        <dbReference type="EMBL" id="SNS71067.1"/>
    </source>
</evidence>
<keyword evidence="3" id="KW-0436">Ligase</keyword>
<dbReference type="PANTHER" id="PTHR42959:SF1">
    <property type="entry name" value="CARBAMOYLTRANSFERASE HYPF"/>
    <property type="match status" value="1"/>
</dbReference>
<dbReference type="GO" id="GO:0003998">
    <property type="term" value="F:acylphosphatase activity"/>
    <property type="evidence" value="ECO:0007669"/>
    <property type="project" value="UniProtKB-EC"/>
</dbReference>
<sequence>MALVLSSHIERLRITLQGAVQGVGFRPTVYRLAEKMRLTGWVRNTDAGLEIEIEGDAEQVNVFVLQLRAATPSAAVIAKEETFRVAPRGGSGFEILPSAETNGEEASAERPRLAAILPDIVTCSECLAEVLDPENRRFGYPFTNCTQCGPRYTIVLDIPYDRPNTTMRKFQLCPSCRREYGSLHDRRFHAQPIACPICGPRLWLSPAGSDSVNLLSTAASALDQGKIVALKGIGGFQLLVDARNSSAVLRLRERKQRDQKPFAMLMPSLECVRRYCEVNTEEENLLRSAAAPIVLLQAKAAGDLAPEVAQHSSRLGVMLPASPLHHLLMAHHPFPLVATSGNLAGEPITIDNDEALDRLKDVADLFVLHDRPIARACDDSVVKLLDGPHILRRARGYAPLPVMAPHELRPVLAVGGHLKNTVAIGFGRQVWLSQHIGDLDSLEARDAFERTIEDLCKLYRFKPEVIVCDLHPDYASTRWAQRQARVADVPLVQVQHHHAHVASCAAENGLNAPYLGVAWDGAGLGLDGTIWGGEFFLADQRGFERVASLRPFALPGGEAAMRDCSRPAAGLLWETLGPHVARHSIKAEFSAMLENEINAPECSSVGRLFDAVAYLSGAAQRNHFEGQAAMSLENATDGIQTDEAYRITCADGIGDWSSLVQGIQADRLNGVRVGIISAKFHHALADWILAVARTTKTRNVVLSGGVFQNAYLTRHSRRLLEANGFHVFTHRQVPSNDGSLALGQAVLAGMMQ</sequence>
<dbReference type="PIRSF" id="PIRSF006256">
    <property type="entry name" value="CMPcnvr_hdrg_mat"/>
    <property type="match status" value="1"/>
</dbReference>
<feature type="active site" evidence="9">
    <location>
        <position position="44"/>
    </location>
</feature>
<comment type="catalytic activity">
    <reaction evidence="9">
        <text>an acyl phosphate + H2O = a carboxylate + phosphate + H(+)</text>
        <dbReference type="Rhea" id="RHEA:14965"/>
        <dbReference type="ChEBI" id="CHEBI:15377"/>
        <dbReference type="ChEBI" id="CHEBI:15378"/>
        <dbReference type="ChEBI" id="CHEBI:29067"/>
        <dbReference type="ChEBI" id="CHEBI:43474"/>
        <dbReference type="ChEBI" id="CHEBI:59918"/>
        <dbReference type="EC" id="3.6.1.7"/>
    </reaction>
</comment>
<dbReference type="GO" id="GO:0008270">
    <property type="term" value="F:zinc ion binding"/>
    <property type="evidence" value="ECO:0007669"/>
    <property type="project" value="UniProtKB-KW"/>
</dbReference>
<dbReference type="InterPro" id="IPR017945">
    <property type="entry name" value="DHBP_synth_RibB-like_a/b_dom"/>
</dbReference>
<evidence type="ECO:0000256" key="2">
    <source>
        <dbReference type="ARBA" id="ARBA00008097"/>
    </source>
</evidence>
<dbReference type="GO" id="GO:0016743">
    <property type="term" value="F:carboxyl- or carbamoyltransferase activity"/>
    <property type="evidence" value="ECO:0007669"/>
    <property type="project" value="UniProtKB-UniRule"/>
</dbReference>
<dbReference type="SUPFAM" id="SSF54975">
    <property type="entry name" value="Acylphosphatase/BLUF domain-like"/>
    <property type="match status" value="1"/>
</dbReference>
<dbReference type="EC" id="6.2.-.-" evidence="8"/>
<keyword evidence="9" id="KW-0378">Hydrolase</keyword>
<dbReference type="InterPro" id="IPR006070">
    <property type="entry name" value="Sua5-like_dom"/>
</dbReference>
<keyword evidence="4" id="KW-0479">Metal-binding</keyword>
<dbReference type="AlphaFoldDB" id="A0A239GPJ7"/>
<evidence type="ECO:0000256" key="9">
    <source>
        <dbReference type="PROSITE-ProRule" id="PRU00520"/>
    </source>
</evidence>
<dbReference type="Gene3D" id="3.30.420.40">
    <property type="match status" value="1"/>
</dbReference>
<dbReference type="Gene3D" id="3.90.870.50">
    <property type="match status" value="1"/>
</dbReference>
<dbReference type="PANTHER" id="PTHR42959">
    <property type="entry name" value="CARBAMOYLTRANSFERASE"/>
    <property type="match status" value="1"/>
</dbReference>
<feature type="domain" description="YrdC-like" evidence="11">
    <location>
        <begin position="212"/>
        <end position="396"/>
    </location>
</feature>
<dbReference type="Pfam" id="PF07503">
    <property type="entry name" value="zf-HYPF"/>
    <property type="match status" value="2"/>
</dbReference>
<evidence type="ECO:0000256" key="5">
    <source>
        <dbReference type="ARBA" id="ARBA00022771"/>
    </source>
</evidence>
<accession>A0A239GPJ7</accession>
<dbReference type="InterPro" id="IPR041440">
    <property type="entry name" value="HypF_C"/>
</dbReference>
<dbReference type="GO" id="GO:0003725">
    <property type="term" value="F:double-stranded RNA binding"/>
    <property type="evidence" value="ECO:0007669"/>
    <property type="project" value="InterPro"/>
</dbReference>
<dbReference type="Gene3D" id="3.30.420.360">
    <property type="match status" value="1"/>
</dbReference>
<keyword evidence="13" id="KW-1185">Reference proteome</keyword>
<name>A0A239GPJ7_9BACT</name>
<dbReference type="InterPro" id="IPR017968">
    <property type="entry name" value="Acylphosphatase_CS"/>
</dbReference>
<evidence type="ECO:0000313" key="13">
    <source>
        <dbReference type="Proteomes" id="UP000198356"/>
    </source>
</evidence>
<dbReference type="Pfam" id="PF00708">
    <property type="entry name" value="Acylphosphatase"/>
    <property type="match status" value="1"/>
</dbReference>
<dbReference type="GO" id="GO:0016874">
    <property type="term" value="F:ligase activity"/>
    <property type="evidence" value="ECO:0007669"/>
    <property type="project" value="UniProtKB-UniRule"/>
</dbReference>